<dbReference type="InParanoid" id="A0A259U397"/>
<dbReference type="OrthoDB" id="9804312at2"/>
<dbReference type="AlphaFoldDB" id="A0A259U397"/>
<dbReference type="Gene3D" id="3.40.50.150">
    <property type="entry name" value="Vaccinia Virus protein VP39"/>
    <property type="match status" value="1"/>
</dbReference>
<keyword evidence="1" id="KW-0808">Transferase</keyword>
<dbReference type="InterPro" id="IPR029063">
    <property type="entry name" value="SAM-dependent_MTases_sf"/>
</dbReference>
<dbReference type="RefSeq" id="WP_094550871.1">
    <property type="nucleotide sequence ID" value="NZ_MQWB01000001.1"/>
</dbReference>
<evidence type="ECO:0000313" key="3">
    <source>
        <dbReference type="EMBL" id="OZC04422.1"/>
    </source>
</evidence>
<comment type="caution">
    <text evidence="3">The sequence shown here is derived from an EMBL/GenBank/DDBJ whole genome shotgun (WGS) entry which is preliminary data.</text>
</comment>
<dbReference type="Proteomes" id="UP000216446">
    <property type="component" value="Unassembled WGS sequence"/>
</dbReference>
<dbReference type="PANTHER" id="PTHR43861">
    <property type="entry name" value="TRANS-ACONITATE 2-METHYLTRANSFERASE-RELATED"/>
    <property type="match status" value="1"/>
</dbReference>
<evidence type="ECO:0000313" key="4">
    <source>
        <dbReference type="Proteomes" id="UP000216446"/>
    </source>
</evidence>
<evidence type="ECO:0000259" key="2">
    <source>
        <dbReference type="Pfam" id="PF13649"/>
    </source>
</evidence>
<dbReference type="CDD" id="cd02440">
    <property type="entry name" value="AdoMet_MTases"/>
    <property type="match status" value="1"/>
</dbReference>
<protein>
    <recommendedName>
        <fullName evidence="2">Methyltransferase domain-containing protein</fullName>
    </recommendedName>
</protein>
<reference evidence="3 4" key="1">
    <citation type="submission" date="2016-11" db="EMBL/GenBank/DDBJ databases">
        <title>Study of marine rhodopsin-containing bacteria.</title>
        <authorList>
            <person name="Yoshizawa S."/>
            <person name="Kumagai Y."/>
            <person name="Kogure K."/>
        </authorList>
    </citation>
    <scope>NUCLEOTIDE SEQUENCE [LARGE SCALE GENOMIC DNA]</scope>
    <source>
        <strain evidence="3 4">SG-29</strain>
    </source>
</reference>
<feature type="domain" description="Methyltransferase" evidence="2">
    <location>
        <begin position="49"/>
        <end position="137"/>
    </location>
</feature>
<sequence>MPDALGTPATPFWDARYAEEAYAYGTAPNAWLASQASHLPASGRALVPASGEGRDAVWLAEQGLTVTAVDLSAAGLAKTHRLADARGVDVATVHADLRTWDWPLAEVDVVALSFVHVEPHVRSDLHRRALAALKPGGLVVVEGFHIGQLVYRAVHGSGGPGRADMLFTADLLRADFEGADVLALEETETTLREGAYHDGLAKVVRGVFRKRA</sequence>
<dbReference type="SUPFAM" id="SSF53335">
    <property type="entry name" value="S-adenosyl-L-methionine-dependent methyltransferases"/>
    <property type="match status" value="1"/>
</dbReference>
<evidence type="ECO:0000256" key="1">
    <source>
        <dbReference type="ARBA" id="ARBA00022679"/>
    </source>
</evidence>
<name>A0A259U397_9BACT</name>
<dbReference type="Pfam" id="PF13649">
    <property type="entry name" value="Methyltransf_25"/>
    <property type="match status" value="1"/>
</dbReference>
<dbReference type="PANTHER" id="PTHR43861:SF3">
    <property type="entry name" value="PUTATIVE (AFU_ORTHOLOGUE AFUA_2G14390)-RELATED"/>
    <property type="match status" value="1"/>
</dbReference>
<gene>
    <name evidence="3" type="ORF">BSZ36_16400</name>
</gene>
<keyword evidence="4" id="KW-1185">Reference proteome</keyword>
<dbReference type="EMBL" id="MQWB01000001">
    <property type="protein sequence ID" value="OZC04422.1"/>
    <property type="molecule type" value="Genomic_DNA"/>
</dbReference>
<accession>A0A259U397</accession>
<dbReference type="GO" id="GO:0016740">
    <property type="term" value="F:transferase activity"/>
    <property type="evidence" value="ECO:0007669"/>
    <property type="project" value="UniProtKB-KW"/>
</dbReference>
<dbReference type="InterPro" id="IPR041698">
    <property type="entry name" value="Methyltransf_25"/>
</dbReference>
<proteinExistence type="predicted"/>
<organism evidence="3 4">
    <name type="scientific">Rubricoccus marinus</name>
    <dbReference type="NCBI Taxonomy" id="716817"/>
    <lineage>
        <taxon>Bacteria</taxon>
        <taxon>Pseudomonadati</taxon>
        <taxon>Rhodothermota</taxon>
        <taxon>Rhodothermia</taxon>
        <taxon>Rhodothermales</taxon>
        <taxon>Rubricoccaceae</taxon>
        <taxon>Rubricoccus</taxon>
    </lineage>
</organism>